<feature type="transmembrane region" description="Helical" evidence="6">
    <location>
        <begin position="192"/>
        <end position="210"/>
    </location>
</feature>
<dbReference type="PANTHER" id="PTHR32322:SF2">
    <property type="entry name" value="EAMA DOMAIN-CONTAINING PROTEIN"/>
    <property type="match status" value="1"/>
</dbReference>
<gene>
    <name evidence="8" type="ORF">ACFFJC_17640</name>
</gene>
<accession>A0ABV6D0B3</accession>
<name>A0ABV6D0B3_9SPHN</name>
<feature type="transmembrane region" description="Helical" evidence="6">
    <location>
        <begin position="258"/>
        <end position="275"/>
    </location>
</feature>
<evidence type="ECO:0000313" key="8">
    <source>
        <dbReference type="EMBL" id="MFC0206090.1"/>
    </source>
</evidence>
<feature type="transmembrane region" description="Helical" evidence="6">
    <location>
        <begin position="73"/>
        <end position="95"/>
    </location>
</feature>
<keyword evidence="9" id="KW-1185">Reference proteome</keyword>
<protein>
    <submittedName>
        <fullName evidence="8">DMT family transporter</fullName>
    </submittedName>
</protein>
<dbReference type="Pfam" id="PF00892">
    <property type="entry name" value="EamA"/>
    <property type="match status" value="2"/>
</dbReference>
<evidence type="ECO:0000313" key="9">
    <source>
        <dbReference type="Proteomes" id="UP001589798"/>
    </source>
</evidence>
<feature type="transmembrane region" description="Helical" evidence="6">
    <location>
        <begin position="42"/>
        <end position="61"/>
    </location>
</feature>
<feature type="transmembrane region" description="Helical" evidence="6">
    <location>
        <begin position="160"/>
        <end position="180"/>
    </location>
</feature>
<feature type="transmembrane region" description="Helical" evidence="6">
    <location>
        <begin position="281"/>
        <end position="301"/>
    </location>
</feature>
<comment type="subcellular location">
    <subcellularLocation>
        <location evidence="1">Membrane</location>
        <topology evidence="1">Multi-pass membrane protein</topology>
    </subcellularLocation>
</comment>
<feature type="transmembrane region" description="Helical" evidence="6">
    <location>
        <begin position="225"/>
        <end position="246"/>
    </location>
</feature>
<feature type="transmembrane region" description="Helical" evidence="6">
    <location>
        <begin position="131"/>
        <end position="148"/>
    </location>
</feature>
<dbReference type="Proteomes" id="UP001589798">
    <property type="component" value="Unassembled WGS sequence"/>
</dbReference>
<evidence type="ECO:0000256" key="4">
    <source>
        <dbReference type="ARBA" id="ARBA00022989"/>
    </source>
</evidence>
<reference evidence="8 9" key="1">
    <citation type="submission" date="2024-09" db="EMBL/GenBank/DDBJ databases">
        <authorList>
            <person name="Sun Q."/>
            <person name="Mori K."/>
        </authorList>
    </citation>
    <scope>NUCLEOTIDE SEQUENCE [LARGE SCALE GENOMIC DNA]</scope>
    <source>
        <strain evidence="8 9">CCM 7706</strain>
    </source>
</reference>
<comment type="caution">
    <text evidence="8">The sequence shown here is derived from an EMBL/GenBank/DDBJ whole genome shotgun (WGS) entry which is preliminary data.</text>
</comment>
<keyword evidence="3 6" id="KW-0812">Transmembrane</keyword>
<evidence type="ECO:0000256" key="5">
    <source>
        <dbReference type="ARBA" id="ARBA00023136"/>
    </source>
</evidence>
<keyword evidence="4 6" id="KW-1133">Transmembrane helix</keyword>
<dbReference type="InterPro" id="IPR000620">
    <property type="entry name" value="EamA_dom"/>
</dbReference>
<keyword evidence="5 6" id="KW-0472">Membrane</keyword>
<dbReference type="InterPro" id="IPR037185">
    <property type="entry name" value="EmrE-like"/>
</dbReference>
<evidence type="ECO:0000256" key="2">
    <source>
        <dbReference type="ARBA" id="ARBA00007362"/>
    </source>
</evidence>
<dbReference type="SUPFAM" id="SSF103481">
    <property type="entry name" value="Multidrug resistance efflux transporter EmrE"/>
    <property type="match status" value="2"/>
</dbReference>
<dbReference type="PANTHER" id="PTHR32322">
    <property type="entry name" value="INNER MEMBRANE TRANSPORTER"/>
    <property type="match status" value="1"/>
</dbReference>
<sequence length="306" mass="32215">MGEGRPQGGSNARAFLLLGLVMLFWAGNSITGRAVRDDIPPFTLAFGRWLVAVLVVAPFAARRLWEERAVARAGWRWIVALGFLGIVCFNAFIYSGLHHTSAANALLLQASIPALVLVLDRAIFGTRASGLHKAGVLASTLGVVAIVFRGDAAALTTLRLGAGDALVLCGVVVWALYTVLLRKRPAISASSFLLLVFVLGAAAMAPLAAWEHAQGLGFAWSPRVLAAFAYVGIFPSVLAYFIYNAATARLGAARSGQAITLMPLFGALLSALLLGERLEGYHVAGMALILAGIVLSAVDLVRPRVS</sequence>
<feature type="transmembrane region" description="Helical" evidence="6">
    <location>
        <begin position="12"/>
        <end position="30"/>
    </location>
</feature>
<organism evidence="8 9">
    <name type="scientific">Novosphingobium soli</name>
    <dbReference type="NCBI Taxonomy" id="574956"/>
    <lineage>
        <taxon>Bacteria</taxon>
        <taxon>Pseudomonadati</taxon>
        <taxon>Pseudomonadota</taxon>
        <taxon>Alphaproteobacteria</taxon>
        <taxon>Sphingomonadales</taxon>
        <taxon>Sphingomonadaceae</taxon>
        <taxon>Novosphingobium</taxon>
    </lineage>
</organism>
<evidence type="ECO:0000256" key="3">
    <source>
        <dbReference type="ARBA" id="ARBA00022692"/>
    </source>
</evidence>
<dbReference type="EMBL" id="JBHLWK010000023">
    <property type="protein sequence ID" value="MFC0206090.1"/>
    <property type="molecule type" value="Genomic_DNA"/>
</dbReference>
<proteinExistence type="inferred from homology"/>
<evidence type="ECO:0000256" key="1">
    <source>
        <dbReference type="ARBA" id="ARBA00004141"/>
    </source>
</evidence>
<feature type="domain" description="EamA" evidence="7">
    <location>
        <begin position="15"/>
        <end position="147"/>
    </location>
</feature>
<dbReference type="InterPro" id="IPR050638">
    <property type="entry name" value="AA-Vitamin_Transporters"/>
</dbReference>
<comment type="similarity">
    <text evidence="2">Belongs to the EamA transporter family.</text>
</comment>
<feature type="transmembrane region" description="Helical" evidence="6">
    <location>
        <begin position="101"/>
        <end position="119"/>
    </location>
</feature>
<evidence type="ECO:0000256" key="6">
    <source>
        <dbReference type="SAM" id="Phobius"/>
    </source>
</evidence>
<dbReference type="RefSeq" id="WP_379488716.1">
    <property type="nucleotide sequence ID" value="NZ_JBHLWK010000023.1"/>
</dbReference>
<feature type="domain" description="EamA" evidence="7">
    <location>
        <begin position="163"/>
        <end position="296"/>
    </location>
</feature>
<evidence type="ECO:0000259" key="7">
    <source>
        <dbReference type="Pfam" id="PF00892"/>
    </source>
</evidence>